<dbReference type="EMBL" id="OX465086">
    <property type="protein sequence ID" value="CAI9262189.1"/>
    <property type="molecule type" value="Genomic_DNA"/>
</dbReference>
<evidence type="ECO:0000313" key="3">
    <source>
        <dbReference type="Proteomes" id="UP001177003"/>
    </source>
</evidence>
<reference evidence="2" key="1">
    <citation type="submission" date="2023-04" db="EMBL/GenBank/DDBJ databases">
        <authorList>
            <person name="Vijverberg K."/>
            <person name="Xiong W."/>
            <person name="Schranz E."/>
        </authorList>
    </citation>
    <scope>NUCLEOTIDE SEQUENCE</scope>
</reference>
<gene>
    <name evidence="2" type="ORF">LSALG_LOCUS2939</name>
</gene>
<organism evidence="2 3">
    <name type="scientific">Lactuca saligna</name>
    <name type="common">Willowleaf lettuce</name>
    <dbReference type="NCBI Taxonomy" id="75948"/>
    <lineage>
        <taxon>Eukaryota</taxon>
        <taxon>Viridiplantae</taxon>
        <taxon>Streptophyta</taxon>
        <taxon>Embryophyta</taxon>
        <taxon>Tracheophyta</taxon>
        <taxon>Spermatophyta</taxon>
        <taxon>Magnoliopsida</taxon>
        <taxon>eudicotyledons</taxon>
        <taxon>Gunneridae</taxon>
        <taxon>Pentapetalae</taxon>
        <taxon>asterids</taxon>
        <taxon>campanulids</taxon>
        <taxon>Asterales</taxon>
        <taxon>Asteraceae</taxon>
        <taxon>Cichorioideae</taxon>
        <taxon>Cichorieae</taxon>
        <taxon>Lactucinae</taxon>
        <taxon>Lactuca</taxon>
    </lineage>
</organism>
<dbReference type="Pfam" id="PF03078">
    <property type="entry name" value="ATHILA"/>
    <property type="match status" value="1"/>
</dbReference>
<dbReference type="AlphaFoldDB" id="A0AA35UQQ8"/>
<dbReference type="InterPro" id="IPR004312">
    <property type="entry name" value="ATHILA_Orf1_C"/>
</dbReference>
<evidence type="ECO:0000313" key="2">
    <source>
        <dbReference type="EMBL" id="CAI9262189.1"/>
    </source>
</evidence>
<keyword evidence="3" id="KW-1185">Reference proteome</keyword>
<name>A0AA35UQQ8_LACSI</name>
<feature type="domain" description="Arabidopsis retrotransposon Orf1 C-terminal" evidence="1">
    <location>
        <begin position="33"/>
        <end position="136"/>
    </location>
</feature>
<sequence length="225" mass="25762">MSPRPSRPRRQGDAPEPSYTVQADNITVDLGSQATVDCYQRLLDREIMEQAWAPSRSLMREVHIYDGVHALFANIEWEHLLSMDFATCHLLTRDFLSTLSEINHEGNLAFHISSTPHTIHVDQLCTIFHTPITSLFHPTPTFDVHEFRYSITELETTKAGKAKLFLLWCMITKSYRTHFGDIIIQRFHRVISLHTGGAIRCGGLISVIARSFAPQSPAWYAFFYK</sequence>
<dbReference type="Proteomes" id="UP001177003">
    <property type="component" value="Chromosome 0"/>
</dbReference>
<proteinExistence type="predicted"/>
<evidence type="ECO:0000259" key="1">
    <source>
        <dbReference type="Pfam" id="PF03078"/>
    </source>
</evidence>
<accession>A0AA35UQQ8</accession>
<protein>
    <recommendedName>
        <fullName evidence="1">Arabidopsis retrotransposon Orf1 C-terminal domain-containing protein</fullName>
    </recommendedName>
</protein>